<reference evidence="2" key="1">
    <citation type="journal article" date="2023" name="G3 (Bethesda)">
        <title>A reference genome for the long-term kleptoplast-retaining sea slug Elysia crispata morphotype clarki.</title>
        <authorList>
            <person name="Eastman K.E."/>
            <person name="Pendleton A.L."/>
            <person name="Shaikh M.A."/>
            <person name="Suttiyut T."/>
            <person name="Ogas R."/>
            <person name="Tomko P."/>
            <person name="Gavelis G."/>
            <person name="Widhalm J.R."/>
            <person name="Wisecaver J.H."/>
        </authorList>
    </citation>
    <scope>NUCLEOTIDE SEQUENCE</scope>
    <source>
        <strain evidence="2">ECLA1</strain>
    </source>
</reference>
<dbReference type="AlphaFoldDB" id="A0AAE1E4R8"/>
<evidence type="ECO:0000313" key="2">
    <source>
        <dbReference type="EMBL" id="KAK3794354.1"/>
    </source>
</evidence>
<name>A0AAE1E4R8_9GAST</name>
<proteinExistence type="predicted"/>
<gene>
    <name evidence="2" type="ORF">RRG08_061023</name>
</gene>
<organism evidence="2 3">
    <name type="scientific">Elysia crispata</name>
    <name type="common">lettuce slug</name>
    <dbReference type="NCBI Taxonomy" id="231223"/>
    <lineage>
        <taxon>Eukaryota</taxon>
        <taxon>Metazoa</taxon>
        <taxon>Spiralia</taxon>
        <taxon>Lophotrochozoa</taxon>
        <taxon>Mollusca</taxon>
        <taxon>Gastropoda</taxon>
        <taxon>Heterobranchia</taxon>
        <taxon>Euthyneura</taxon>
        <taxon>Panpulmonata</taxon>
        <taxon>Sacoglossa</taxon>
        <taxon>Placobranchoidea</taxon>
        <taxon>Plakobranchidae</taxon>
        <taxon>Elysia</taxon>
    </lineage>
</organism>
<dbReference type="EMBL" id="JAWDGP010001129">
    <property type="protein sequence ID" value="KAK3794354.1"/>
    <property type="molecule type" value="Genomic_DNA"/>
</dbReference>
<feature type="region of interest" description="Disordered" evidence="1">
    <location>
        <begin position="198"/>
        <end position="223"/>
    </location>
</feature>
<protein>
    <submittedName>
        <fullName evidence="2">Uncharacterized protein</fullName>
    </submittedName>
</protein>
<dbReference type="Proteomes" id="UP001283361">
    <property type="component" value="Unassembled WGS sequence"/>
</dbReference>
<comment type="caution">
    <text evidence="2">The sequence shown here is derived from an EMBL/GenBank/DDBJ whole genome shotgun (WGS) entry which is preliminary data.</text>
</comment>
<keyword evidence="3" id="KW-1185">Reference proteome</keyword>
<accession>A0AAE1E4R8</accession>
<sequence length="223" mass="24868">MLAILQLSRAETLNVTQSVYSHTLYLKRQLARQKILAQSPEDACSVRKHDQAAREKSIRATLHTLHHCGDSPSEPLARLSRFTVDRVYGRFGPGGCDGVHKASWYEQPIYHSNPTITRYSSITIMDTAEPITGTFTPVNLPQKCKVFGLARPFIKFARNVLTSQSVPQPLSTSSHVTTNQQTPQKSLHIMRCYSTPGLASAEQGNSDSEEAWNNLERSTGLWT</sequence>
<evidence type="ECO:0000256" key="1">
    <source>
        <dbReference type="SAM" id="MobiDB-lite"/>
    </source>
</evidence>
<evidence type="ECO:0000313" key="3">
    <source>
        <dbReference type="Proteomes" id="UP001283361"/>
    </source>
</evidence>